<evidence type="ECO:0000256" key="7">
    <source>
        <dbReference type="ARBA" id="ARBA00023329"/>
    </source>
</evidence>
<reference evidence="12 13" key="1">
    <citation type="journal article" date="2023" name="BMC Biol.">
        <title>The compact genome of the sponge Oopsacas minuta (Hexactinellida) is lacking key metazoan core genes.</title>
        <authorList>
            <person name="Santini S."/>
            <person name="Schenkelaars Q."/>
            <person name="Jourda C."/>
            <person name="Duchesne M."/>
            <person name="Belahbib H."/>
            <person name="Rocher C."/>
            <person name="Selva M."/>
            <person name="Riesgo A."/>
            <person name="Vervoort M."/>
            <person name="Leys S.P."/>
            <person name="Kodjabachian L."/>
            <person name="Le Bivic A."/>
            <person name="Borchiellini C."/>
            <person name="Claverie J.M."/>
            <person name="Renard E."/>
        </authorList>
    </citation>
    <scope>NUCLEOTIDE SEQUENCE [LARGE SCALE GENOMIC DNA]</scope>
    <source>
        <strain evidence="12">SPO-2</strain>
    </source>
</reference>
<evidence type="ECO:0000256" key="8">
    <source>
        <dbReference type="ARBA" id="ARBA00037868"/>
    </source>
</evidence>
<dbReference type="CDD" id="cd17236">
    <property type="entry name" value="Ubl_ATG8_MAP1LC3C"/>
    <property type="match status" value="1"/>
</dbReference>
<name>A0AAV7K8Q6_9METZ</name>
<keyword evidence="4 10" id="KW-0072">Autophagy</keyword>
<dbReference type="AlphaFoldDB" id="A0AAV7K8Q6"/>
<evidence type="ECO:0000256" key="4">
    <source>
        <dbReference type="ARBA" id="ARBA00023006"/>
    </source>
</evidence>
<evidence type="ECO:0000256" key="10">
    <source>
        <dbReference type="RuleBase" id="RU004384"/>
    </source>
</evidence>
<dbReference type="SUPFAM" id="SSF54236">
    <property type="entry name" value="Ubiquitin-like"/>
    <property type="match status" value="1"/>
</dbReference>
<gene>
    <name evidence="12" type="ORF">LOD99_426</name>
</gene>
<keyword evidence="3" id="KW-0963">Cytoplasm</keyword>
<dbReference type="InterPro" id="IPR029071">
    <property type="entry name" value="Ubiquitin-like_domsf"/>
</dbReference>
<dbReference type="Proteomes" id="UP001165289">
    <property type="component" value="Unassembled WGS sequence"/>
</dbReference>
<dbReference type="GO" id="GO:0005776">
    <property type="term" value="C:autophagosome"/>
    <property type="evidence" value="ECO:0007669"/>
    <property type="project" value="UniProtKB-SubCell"/>
</dbReference>
<keyword evidence="7" id="KW-0968">Cytoplasmic vesicle</keyword>
<comment type="subcellular location">
    <subcellularLocation>
        <location evidence="1">Cytoplasmic vesicle</location>
        <location evidence="1">Autophagosome</location>
    </subcellularLocation>
    <subcellularLocation>
        <location evidence="8">Endomembrane system</location>
        <topology evidence="8">Lipid-anchor</topology>
    </subcellularLocation>
</comment>
<organism evidence="12 13">
    <name type="scientific">Oopsacas minuta</name>
    <dbReference type="NCBI Taxonomy" id="111878"/>
    <lineage>
        <taxon>Eukaryota</taxon>
        <taxon>Metazoa</taxon>
        <taxon>Porifera</taxon>
        <taxon>Hexactinellida</taxon>
        <taxon>Hexasterophora</taxon>
        <taxon>Lyssacinosida</taxon>
        <taxon>Leucopsacidae</taxon>
        <taxon>Oopsacas</taxon>
    </lineage>
</organism>
<dbReference type="GO" id="GO:0012505">
    <property type="term" value="C:endomembrane system"/>
    <property type="evidence" value="ECO:0007669"/>
    <property type="project" value="UniProtKB-SubCell"/>
</dbReference>
<evidence type="ECO:0000256" key="2">
    <source>
        <dbReference type="ARBA" id="ARBA00007293"/>
    </source>
</evidence>
<comment type="similarity">
    <text evidence="2 10">Belongs to the ATG8 family.</text>
</comment>
<dbReference type="PANTHER" id="PTHR10969">
    <property type="entry name" value="MICROTUBULE-ASSOCIATED PROTEINS 1A/1B LIGHT CHAIN 3-RELATED"/>
    <property type="match status" value="1"/>
</dbReference>
<feature type="compositionally biased region" description="Polar residues" evidence="11">
    <location>
        <begin position="1"/>
        <end position="11"/>
    </location>
</feature>
<evidence type="ECO:0000256" key="9">
    <source>
        <dbReference type="PIRSR" id="PIRSR604241-50"/>
    </source>
</evidence>
<accession>A0AAV7K8Q6</accession>
<proteinExistence type="inferred from homology"/>
<keyword evidence="6 9" id="KW-0449">Lipoprotein</keyword>
<dbReference type="GO" id="GO:0016236">
    <property type="term" value="P:macroautophagy"/>
    <property type="evidence" value="ECO:0007669"/>
    <property type="project" value="UniProtKB-ARBA"/>
</dbReference>
<evidence type="ECO:0000256" key="3">
    <source>
        <dbReference type="ARBA" id="ARBA00022490"/>
    </source>
</evidence>
<dbReference type="InterPro" id="IPR004241">
    <property type="entry name" value="Atg8-like"/>
</dbReference>
<dbReference type="GO" id="GO:0031410">
    <property type="term" value="C:cytoplasmic vesicle"/>
    <property type="evidence" value="ECO:0007669"/>
    <property type="project" value="UniProtKB-KW"/>
</dbReference>
<evidence type="ECO:0000256" key="5">
    <source>
        <dbReference type="ARBA" id="ARBA00023136"/>
    </source>
</evidence>
<evidence type="ECO:0000313" key="13">
    <source>
        <dbReference type="Proteomes" id="UP001165289"/>
    </source>
</evidence>
<sequence>MEASNTSSLDPNNYKPFKERRNLKSRKAEVENIRQKFPNKIPVIVERYKKEKDLPLLDKTKFLVPEELTMSQFVAIIRNRMNLNPNQAFYLIVNNKSLASLSTTLAQVYRDEKDEDGFLYMVYASQEFFGASSDRV</sequence>
<keyword evidence="13" id="KW-1185">Reference proteome</keyword>
<feature type="region of interest" description="Disordered" evidence="11">
    <location>
        <begin position="1"/>
        <end position="21"/>
    </location>
</feature>
<dbReference type="GO" id="GO:0006950">
    <property type="term" value="P:response to stress"/>
    <property type="evidence" value="ECO:0007669"/>
    <property type="project" value="UniProtKB-ARBA"/>
</dbReference>
<dbReference type="FunFam" id="3.10.20.90:FF:000149">
    <property type="entry name" value="microtubule-associated proteins 1A/1B light chain 3C"/>
    <property type="match status" value="1"/>
</dbReference>
<dbReference type="Pfam" id="PF02991">
    <property type="entry name" value="ATG8"/>
    <property type="match status" value="1"/>
</dbReference>
<comment type="caution">
    <text evidence="12">The sequence shown here is derived from an EMBL/GenBank/DDBJ whole genome shotgun (WGS) entry which is preliminary data.</text>
</comment>
<feature type="lipid moiety-binding region" description="Phosphatidylserine amidated glycine; alternate" evidence="9">
    <location>
        <position position="130"/>
    </location>
</feature>
<evidence type="ECO:0000256" key="11">
    <source>
        <dbReference type="SAM" id="MobiDB-lite"/>
    </source>
</evidence>
<protein>
    <submittedName>
        <fullName evidence="12">Uncharacterized protein</fullName>
    </submittedName>
</protein>
<evidence type="ECO:0000313" key="12">
    <source>
        <dbReference type="EMBL" id="KAI6657682.1"/>
    </source>
</evidence>
<keyword evidence="5" id="KW-0472">Membrane</keyword>
<evidence type="ECO:0000256" key="1">
    <source>
        <dbReference type="ARBA" id="ARBA00004419"/>
    </source>
</evidence>
<evidence type="ECO:0000256" key="6">
    <source>
        <dbReference type="ARBA" id="ARBA00023288"/>
    </source>
</evidence>
<dbReference type="InterPro" id="IPR027731">
    <property type="entry name" value="MAP1A/MAP1B_LC3C"/>
</dbReference>
<dbReference type="Gene3D" id="3.10.20.90">
    <property type="entry name" value="Phosphatidylinositol 3-kinase Catalytic Subunit, Chain A, domain 1"/>
    <property type="match status" value="1"/>
</dbReference>
<dbReference type="EMBL" id="JAKMXF010000111">
    <property type="protein sequence ID" value="KAI6657682.1"/>
    <property type="molecule type" value="Genomic_DNA"/>
</dbReference>